<evidence type="ECO:0000313" key="4">
    <source>
        <dbReference type="EMBL" id="KAA9105976.1"/>
    </source>
</evidence>
<dbReference type="OrthoDB" id="3638307at2"/>
<sequence>MQFAPKGGGASSACTQYVDSGSLLPPLVGGDTCERTTVTTATDTTPAETKADKSHSRGQSSAGTAAVPPVRTRRSGIWLAAAIVLVLLGAIGGAFVYTTASNTEQVFVAASTIARGDTIDRDDLTTIALAAGQTTQAIPVARADDVIGKIAAGDIAAGGMITQSDLTTSLPVPSGQALVGLELKSSQLPAQTLVGGDEIVIVPVATQSATGVPTTVDPSTTVQATVSQVRTSANTTGTVVVDVYVDARSAANVASLAAAGGVAIYLSPAN</sequence>
<gene>
    <name evidence="4" type="ORF">F6B43_16585</name>
</gene>
<organism evidence="4 5">
    <name type="scientific">Microbacterium rhizomatis</name>
    <dbReference type="NCBI Taxonomy" id="1631477"/>
    <lineage>
        <taxon>Bacteria</taxon>
        <taxon>Bacillati</taxon>
        <taxon>Actinomycetota</taxon>
        <taxon>Actinomycetes</taxon>
        <taxon>Micrococcales</taxon>
        <taxon>Microbacteriaceae</taxon>
        <taxon>Microbacterium</taxon>
    </lineage>
</organism>
<feature type="transmembrane region" description="Helical" evidence="2">
    <location>
        <begin position="77"/>
        <end position="97"/>
    </location>
</feature>
<protein>
    <recommendedName>
        <fullName evidence="3">SAF domain-containing protein</fullName>
    </recommendedName>
</protein>
<feature type="region of interest" description="Disordered" evidence="1">
    <location>
        <begin position="37"/>
        <end position="67"/>
    </location>
</feature>
<dbReference type="CDD" id="cd11614">
    <property type="entry name" value="SAF_CpaB_FlgA_like"/>
    <property type="match status" value="1"/>
</dbReference>
<dbReference type="SMART" id="SM00858">
    <property type="entry name" value="SAF"/>
    <property type="match status" value="1"/>
</dbReference>
<dbReference type="Gene3D" id="3.90.1210.10">
    <property type="entry name" value="Antifreeze-like/N-acetylneuraminic acid synthase C-terminal domain"/>
    <property type="match status" value="1"/>
</dbReference>
<feature type="domain" description="SAF" evidence="3">
    <location>
        <begin position="104"/>
        <end position="167"/>
    </location>
</feature>
<comment type="caution">
    <text evidence="4">The sequence shown here is derived from an EMBL/GenBank/DDBJ whole genome shotgun (WGS) entry which is preliminary data.</text>
</comment>
<name>A0A5J5IYB6_9MICO</name>
<keyword evidence="5" id="KW-1185">Reference proteome</keyword>
<keyword evidence="2" id="KW-0472">Membrane</keyword>
<dbReference type="InterPro" id="IPR013974">
    <property type="entry name" value="SAF"/>
</dbReference>
<keyword evidence="2" id="KW-0812">Transmembrane</keyword>
<proteinExistence type="predicted"/>
<dbReference type="AlphaFoldDB" id="A0A5J5IYB6"/>
<dbReference type="Pfam" id="PF08666">
    <property type="entry name" value="SAF"/>
    <property type="match status" value="1"/>
</dbReference>
<keyword evidence="2" id="KW-1133">Transmembrane helix</keyword>
<evidence type="ECO:0000256" key="1">
    <source>
        <dbReference type="SAM" id="MobiDB-lite"/>
    </source>
</evidence>
<accession>A0A5J5IYB6</accession>
<evidence type="ECO:0000259" key="3">
    <source>
        <dbReference type="SMART" id="SM00858"/>
    </source>
</evidence>
<evidence type="ECO:0000313" key="5">
    <source>
        <dbReference type="Proteomes" id="UP000325827"/>
    </source>
</evidence>
<dbReference type="EMBL" id="VYSA01000004">
    <property type="protein sequence ID" value="KAA9105976.1"/>
    <property type="molecule type" value="Genomic_DNA"/>
</dbReference>
<evidence type="ECO:0000256" key="2">
    <source>
        <dbReference type="SAM" id="Phobius"/>
    </source>
</evidence>
<feature type="compositionally biased region" description="Low complexity" evidence="1">
    <location>
        <begin position="37"/>
        <end position="48"/>
    </location>
</feature>
<dbReference type="Proteomes" id="UP000325827">
    <property type="component" value="Unassembled WGS sequence"/>
</dbReference>
<reference evidence="5" key="1">
    <citation type="submission" date="2019-09" db="EMBL/GenBank/DDBJ databases">
        <title>Mumia zhuanghuii sp. nov. isolated from the intestinal contents of plateau pika (Ochotona curzoniae) in the Qinghai-Tibet plateau of China.</title>
        <authorList>
            <person name="Tian Z."/>
        </authorList>
    </citation>
    <scope>NUCLEOTIDE SEQUENCE [LARGE SCALE GENOMIC DNA]</scope>
    <source>
        <strain evidence="5">JCM 30598</strain>
    </source>
</reference>